<protein>
    <submittedName>
        <fullName evidence="1">Uncharacterized protein</fullName>
    </submittedName>
</protein>
<gene>
    <name evidence="1" type="ORF">ABIA69_001791</name>
</gene>
<accession>A0ABV2PI73</accession>
<proteinExistence type="predicted"/>
<name>A0ABV2PI73_9BACI</name>
<dbReference type="Proteomes" id="UP001549363">
    <property type="component" value="Unassembled WGS sequence"/>
</dbReference>
<sequence>MTSNNAREQLEMHLQKRQKIFGIITLQIPFENLSEIHHFIYKRTS</sequence>
<keyword evidence="2" id="KW-1185">Reference proteome</keyword>
<evidence type="ECO:0000313" key="2">
    <source>
        <dbReference type="Proteomes" id="UP001549363"/>
    </source>
</evidence>
<dbReference type="RefSeq" id="WP_238601993.1">
    <property type="nucleotide sequence ID" value="NZ_PYWH01000001.1"/>
</dbReference>
<organism evidence="1 2">
    <name type="scientific">Lysinibacillus parviboronicapiens</name>
    <dbReference type="NCBI Taxonomy" id="436516"/>
    <lineage>
        <taxon>Bacteria</taxon>
        <taxon>Bacillati</taxon>
        <taxon>Bacillota</taxon>
        <taxon>Bacilli</taxon>
        <taxon>Bacillales</taxon>
        <taxon>Bacillaceae</taxon>
        <taxon>Lysinibacillus</taxon>
    </lineage>
</organism>
<reference evidence="1 2" key="1">
    <citation type="submission" date="2024-06" db="EMBL/GenBank/DDBJ databases">
        <title>Sorghum-associated microbial communities from plants grown in Nebraska, USA.</title>
        <authorList>
            <person name="Schachtman D."/>
        </authorList>
    </citation>
    <scope>NUCLEOTIDE SEQUENCE [LARGE SCALE GENOMIC DNA]</scope>
    <source>
        <strain evidence="1 2">736</strain>
    </source>
</reference>
<evidence type="ECO:0000313" key="1">
    <source>
        <dbReference type="EMBL" id="MET4560647.1"/>
    </source>
</evidence>
<dbReference type="EMBL" id="JBEPSB010000006">
    <property type="protein sequence ID" value="MET4560647.1"/>
    <property type="molecule type" value="Genomic_DNA"/>
</dbReference>
<comment type="caution">
    <text evidence="1">The sequence shown here is derived from an EMBL/GenBank/DDBJ whole genome shotgun (WGS) entry which is preliminary data.</text>
</comment>